<accession>A0A9D1G676</accession>
<protein>
    <submittedName>
        <fullName evidence="1">CooT family nickel-binding protein</fullName>
    </submittedName>
</protein>
<sequence>MCLSDAFELVGGEKKPLMSYVSGISVEDGKVTLTDMLGARKTVSGTLKSVDLTKNVILIAANE</sequence>
<dbReference type="AlphaFoldDB" id="A0A9D1G676"/>
<dbReference type="EMBL" id="DVJS01000208">
    <property type="protein sequence ID" value="HIS97973.1"/>
    <property type="molecule type" value="Genomic_DNA"/>
</dbReference>
<dbReference type="Pfam" id="PF10133">
    <property type="entry name" value="CooT"/>
    <property type="match status" value="1"/>
</dbReference>
<reference evidence="1" key="1">
    <citation type="submission" date="2020-10" db="EMBL/GenBank/DDBJ databases">
        <authorList>
            <person name="Gilroy R."/>
        </authorList>
    </citation>
    <scope>NUCLEOTIDE SEQUENCE</scope>
    <source>
        <strain evidence="1">ChiHecec3B27-6122</strain>
    </source>
</reference>
<reference evidence="1" key="2">
    <citation type="journal article" date="2021" name="PeerJ">
        <title>Extensive microbial diversity within the chicken gut microbiome revealed by metagenomics and culture.</title>
        <authorList>
            <person name="Gilroy R."/>
            <person name="Ravi A."/>
            <person name="Getino M."/>
            <person name="Pursley I."/>
            <person name="Horton D.L."/>
            <person name="Alikhan N.F."/>
            <person name="Baker D."/>
            <person name="Gharbi K."/>
            <person name="Hall N."/>
            <person name="Watson M."/>
            <person name="Adriaenssens E.M."/>
            <person name="Foster-Nyarko E."/>
            <person name="Jarju S."/>
            <person name="Secka A."/>
            <person name="Antonio M."/>
            <person name="Oren A."/>
            <person name="Chaudhuri R.R."/>
            <person name="La Ragione R."/>
            <person name="Hildebrand F."/>
            <person name="Pallen M.J."/>
        </authorList>
    </citation>
    <scope>NUCLEOTIDE SEQUENCE</scope>
    <source>
        <strain evidence="1">ChiHecec3B27-6122</strain>
    </source>
</reference>
<name>A0A9D1G676_9FIRM</name>
<organism evidence="1 2">
    <name type="scientific">Candidatus Scatomorpha pullistercoris</name>
    <dbReference type="NCBI Taxonomy" id="2840929"/>
    <lineage>
        <taxon>Bacteria</taxon>
        <taxon>Bacillati</taxon>
        <taxon>Bacillota</taxon>
        <taxon>Clostridia</taxon>
        <taxon>Eubacteriales</taxon>
        <taxon>Candidatus Scatomorpha</taxon>
    </lineage>
</organism>
<evidence type="ECO:0000313" key="2">
    <source>
        <dbReference type="Proteomes" id="UP000886876"/>
    </source>
</evidence>
<comment type="caution">
    <text evidence="1">The sequence shown here is derived from an EMBL/GenBank/DDBJ whole genome shotgun (WGS) entry which is preliminary data.</text>
</comment>
<evidence type="ECO:0000313" key="1">
    <source>
        <dbReference type="EMBL" id="HIS97973.1"/>
    </source>
</evidence>
<gene>
    <name evidence="1" type="ORF">IAD42_08365</name>
</gene>
<proteinExistence type="predicted"/>
<dbReference type="Proteomes" id="UP000886876">
    <property type="component" value="Unassembled WGS sequence"/>
</dbReference>
<dbReference type="InterPro" id="IPR019300">
    <property type="entry name" value="CooT"/>
</dbReference>